<keyword evidence="2" id="KW-0472">Membrane</keyword>
<protein>
    <recommendedName>
        <fullName evidence="5">Trichome birefringence-like N-terminal domain-containing protein</fullName>
    </recommendedName>
</protein>
<evidence type="ECO:0008006" key="5">
    <source>
        <dbReference type="Google" id="ProtNLM"/>
    </source>
</evidence>
<accession>A0AAW1QWK0</accession>
<feature type="region of interest" description="Disordered" evidence="1">
    <location>
        <begin position="15"/>
        <end position="36"/>
    </location>
</feature>
<keyword evidence="4" id="KW-1185">Reference proteome</keyword>
<dbReference type="EMBL" id="JALJOU010000069">
    <property type="protein sequence ID" value="KAK9825884.1"/>
    <property type="molecule type" value="Genomic_DNA"/>
</dbReference>
<comment type="caution">
    <text evidence="3">The sequence shown here is derived from an EMBL/GenBank/DDBJ whole genome shotgun (WGS) entry which is preliminary data.</text>
</comment>
<gene>
    <name evidence="3" type="ORF">WJX81_000941</name>
</gene>
<feature type="transmembrane region" description="Helical" evidence="2">
    <location>
        <begin position="45"/>
        <end position="65"/>
    </location>
</feature>
<dbReference type="Proteomes" id="UP001445335">
    <property type="component" value="Unassembled WGS sequence"/>
</dbReference>
<name>A0AAW1QWK0_9CHLO</name>
<sequence>MKPFAPERKWLSCSAGRRQHPGTCQPGRGASGGGGGGVTSRGTPLAYALGGALVLALALLGLCLWQGAVAREWLVGVGRPLSAEAFAPLLRRPRLDFARLAAGARGGSFLGVLGGRFDMEAPPLREELRAECPLAFLRPSLADVAAGAAKPYLFGGQRPGCVNCNDPAKGRWCAYDSELSHSGAPICPAAEQATLMAHFNGRAAAGDAWAANMLRMTPCDLWPFLRGRTLWLLGDSITQESMRASECFLQEFWGAVPPWSKPSANESAIATSKTAGGVDPWCMELVQGARVCHLRSNNGASWADHVLPVFDGLGVRRDDIVLANFALWINKEPELRANLTAFADYVAAHAEEMPFIVWRDSSAQHFNTPDGDYVGVSWPWSCRAIGDDPEAMQLAPDGTLSSDRPELQVIVQGGWRNKILSPVVAGLGVPVMETWNQTVPLWQYNHHYNPTCGDRYDCGDCTHTCHPSMYEMWLYHLYETLLDSQDALLAHWAGRPQIRPHGPGAANTL</sequence>
<reference evidence="3 4" key="1">
    <citation type="journal article" date="2024" name="Nat. Commun.">
        <title>Phylogenomics reveals the evolutionary origins of lichenization in chlorophyte algae.</title>
        <authorList>
            <person name="Puginier C."/>
            <person name="Libourel C."/>
            <person name="Otte J."/>
            <person name="Skaloud P."/>
            <person name="Haon M."/>
            <person name="Grisel S."/>
            <person name="Petersen M."/>
            <person name="Berrin J.G."/>
            <person name="Delaux P.M."/>
            <person name="Dal Grande F."/>
            <person name="Keller J."/>
        </authorList>
    </citation>
    <scope>NUCLEOTIDE SEQUENCE [LARGE SCALE GENOMIC DNA]</scope>
    <source>
        <strain evidence="3 4">SAG 245.80</strain>
    </source>
</reference>
<proteinExistence type="predicted"/>
<keyword evidence="2" id="KW-0812">Transmembrane</keyword>
<evidence type="ECO:0000256" key="2">
    <source>
        <dbReference type="SAM" id="Phobius"/>
    </source>
</evidence>
<organism evidence="3 4">
    <name type="scientific">Elliptochloris bilobata</name>
    <dbReference type="NCBI Taxonomy" id="381761"/>
    <lineage>
        <taxon>Eukaryota</taxon>
        <taxon>Viridiplantae</taxon>
        <taxon>Chlorophyta</taxon>
        <taxon>core chlorophytes</taxon>
        <taxon>Trebouxiophyceae</taxon>
        <taxon>Trebouxiophyceae incertae sedis</taxon>
        <taxon>Elliptochloris clade</taxon>
        <taxon>Elliptochloris</taxon>
    </lineage>
</organism>
<evidence type="ECO:0000313" key="4">
    <source>
        <dbReference type="Proteomes" id="UP001445335"/>
    </source>
</evidence>
<evidence type="ECO:0000256" key="1">
    <source>
        <dbReference type="SAM" id="MobiDB-lite"/>
    </source>
</evidence>
<evidence type="ECO:0000313" key="3">
    <source>
        <dbReference type="EMBL" id="KAK9825884.1"/>
    </source>
</evidence>
<keyword evidence="2" id="KW-1133">Transmembrane helix</keyword>
<dbReference type="AlphaFoldDB" id="A0AAW1QWK0"/>